<name>A0A1A8XQ21_9RHOO</name>
<dbReference type="PANTHER" id="PTHR46211:SF1">
    <property type="entry name" value="GLYCEROPHOSPHODIESTER PHOSPHODIESTERASE, CYTOPLASMIC"/>
    <property type="match status" value="1"/>
</dbReference>
<keyword evidence="2" id="KW-0378">Hydrolase</keyword>
<dbReference type="Gene3D" id="3.20.20.190">
    <property type="entry name" value="Phosphatidylinositol (PI) phosphodiesterase"/>
    <property type="match status" value="1"/>
</dbReference>
<organism evidence="2 3">
    <name type="scientific">Candidatus Propionivibrio aalborgensis</name>
    <dbReference type="NCBI Taxonomy" id="1860101"/>
    <lineage>
        <taxon>Bacteria</taxon>
        <taxon>Pseudomonadati</taxon>
        <taxon>Pseudomonadota</taxon>
        <taxon>Betaproteobacteria</taxon>
        <taxon>Rhodocyclales</taxon>
        <taxon>Rhodocyclaceae</taxon>
        <taxon>Propionivibrio</taxon>
    </lineage>
</organism>
<protein>
    <submittedName>
        <fullName evidence="2">Glycerophosphodiester phosphodiesterase, cytosolic</fullName>
        <ecNumber evidence="2">3.1.4.46</ecNumber>
    </submittedName>
</protein>
<dbReference type="SUPFAM" id="SSF51695">
    <property type="entry name" value="PLC-like phosphodiesterases"/>
    <property type="match status" value="1"/>
</dbReference>
<dbReference type="PROSITE" id="PS51704">
    <property type="entry name" value="GP_PDE"/>
    <property type="match status" value="1"/>
</dbReference>
<sequence length="248" mass="26442">MNRPAPGWTLPRVFAHRCGGALAPENTLAGLRMAAAMGCRAVEFDVMLSADSSPWLIHDETLERTTNGAGRVCDTSDDALRKLDAGSYQHRAFAGEPLPTLEAAAALCLELGLMANVEIKPAAGFESVTGEVVAKLIPQLWRGAPLPLVSSFSDEALIAARNAAPLVPLGCLWERLPSNWLDRLNALGAYSLHCATSELDDATLGTASANGIPVLCYTVNDRHAADTLFKRGVAAVFSDRIDKFRITS</sequence>
<dbReference type="GO" id="GO:0008889">
    <property type="term" value="F:glycerophosphodiester phosphodiesterase activity"/>
    <property type="evidence" value="ECO:0007669"/>
    <property type="project" value="UniProtKB-EC"/>
</dbReference>
<dbReference type="EC" id="3.1.4.46" evidence="2"/>
<dbReference type="InterPro" id="IPR030395">
    <property type="entry name" value="GP_PDE_dom"/>
</dbReference>
<evidence type="ECO:0000313" key="2">
    <source>
        <dbReference type="EMBL" id="SBT07264.1"/>
    </source>
</evidence>
<dbReference type="EMBL" id="FLQY01000127">
    <property type="protein sequence ID" value="SBT07264.1"/>
    <property type="molecule type" value="Genomic_DNA"/>
</dbReference>
<accession>A0A1A8XQ21</accession>
<reference evidence="2 3" key="1">
    <citation type="submission" date="2016-06" db="EMBL/GenBank/DDBJ databases">
        <authorList>
            <person name="Kjaerup R.B."/>
            <person name="Dalgaard T.S."/>
            <person name="Juul-Madsen H.R."/>
        </authorList>
    </citation>
    <scope>NUCLEOTIDE SEQUENCE [LARGE SCALE GENOMIC DNA]</scope>
    <source>
        <strain evidence="2">2</strain>
    </source>
</reference>
<dbReference type="AlphaFoldDB" id="A0A1A8XQ21"/>
<feature type="domain" description="GP-PDE" evidence="1">
    <location>
        <begin position="11"/>
        <end position="248"/>
    </location>
</feature>
<evidence type="ECO:0000313" key="3">
    <source>
        <dbReference type="Proteomes" id="UP000199600"/>
    </source>
</evidence>
<dbReference type="NCBIfam" id="NF006989">
    <property type="entry name" value="PRK09454.1"/>
    <property type="match status" value="1"/>
</dbReference>
<dbReference type="InterPro" id="IPR017946">
    <property type="entry name" value="PLC-like_Pdiesterase_TIM-brl"/>
</dbReference>
<dbReference type="RefSeq" id="WP_186410816.1">
    <property type="nucleotide sequence ID" value="NZ_FLQY01000127.1"/>
</dbReference>
<keyword evidence="3" id="KW-1185">Reference proteome</keyword>
<dbReference type="Pfam" id="PF03009">
    <property type="entry name" value="GDPD"/>
    <property type="match status" value="1"/>
</dbReference>
<proteinExistence type="predicted"/>
<gene>
    <name evidence="2" type="primary">ugpQ</name>
    <name evidence="2" type="ORF">PROAA_2120012</name>
</gene>
<dbReference type="PANTHER" id="PTHR46211">
    <property type="entry name" value="GLYCEROPHOSPHORYL DIESTER PHOSPHODIESTERASE"/>
    <property type="match status" value="1"/>
</dbReference>
<dbReference type="Proteomes" id="UP000199600">
    <property type="component" value="Unassembled WGS sequence"/>
</dbReference>
<dbReference type="GO" id="GO:0006629">
    <property type="term" value="P:lipid metabolic process"/>
    <property type="evidence" value="ECO:0007669"/>
    <property type="project" value="InterPro"/>
</dbReference>
<evidence type="ECO:0000259" key="1">
    <source>
        <dbReference type="PROSITE" id="PS51704"/>
    </source>
</evidence>
<dbReference type="PROSITE" id="PS50007">
    <property type="entry name" value="PIPLC_X_DOMAIN"/>
    <property type="match status" value="1"/>
</dbReference>